<dbReference type="EMBL" id="JAFBMS010000069">
    <property type="protein sequence ID" value="KAG9338305.1"/>
    <property type="molecule type" value="Genomic_DNA"/>
</dbReference>
<name>A0A8T2ND67_9TELE</name>
<evidence type="ECO:0000313" key="2">
    <source>
        <dbReference type="Proteomes" id="UP000824540"/>
    </source>
</evidence>
<proteinExistence type="predicted"/>
<accession>A0A8T2ND67</accession>
<evidence type="ECO:0000313" key="1">
    <source>
        <dbReference type="EMBL" id="KAG9338305.1"/>
    </source>
</evidence>
<protein>
    <submittedName>
        <fullName evidence="1">Uncharacterized protein</fullName>
    </submittedName>
</protein>
<organism evidence="1 2">
    <name type="scientific">Albula glossodonta</name>
    <name type="common">roundjaw bonefish</name>
    <dbReference type="NCBI Taxonomy" id="121402"/>
    <lineage>
        <taxon>Eukaryota</taxon>
        <taxon>Metazoa</taxon>
        <taxon>Chordata</taxon>
        <taxon>Craniata</taxon>
        <taxon>Vertebrata</taxon>
        <taxon>Euteleostomi</taxon>
        <taxon>Actinopterygii</taxon>
        <taxon>Neopterygii</taxon>
        <taxon>Teleostei</taxon>
        <taxon>Albuliformes</taxon>
        <taxon>Albulidae</taxon>
        <taxon>Albula</taxon>
    </lineage>
</organism>
<keyword evidence="2" id="KW-1185">Reference proteome</keyword>
<comment type="caution">
    <text evidence="1">The sequence shown here is derived from an EMBL/GenBank/DDBJ whole genome shotgun (WGS) entry which is preliminary data.</text>
</comment>
<gene>
    <name evidence="1" type="ORF">JZ751_025976</name>
</gene>
<dbReference type="AlphaFoldDB" id="A0A8T2ND67"/>
<sequence length="84" mass="9615">MWERDRRGRETKAGTQCFDEGVEADRQDRQEVKVRVVWARIQCQCGLFGGCWCGQDMEAGLVGMWEREGRMVGGDKELAARMSD</sequence>
<reference evidence="1" key="1">
    <citation type="thesis" date="2021" institute="BYU ScholarsArchive" country="Provo, UT, USA">
        <title>Applications of and Algorithms for Genome Assembly and Genomic Analyses with an Emphasis on Marine Teleosts.</title>
        <authorList>
            <person name="Pickett B.D."/>
        </authorList>
    </citation>
    <scope>NUCLEOTIDE SEQUENCE</scope>
    <source>
        <strain evidence="1">HI-2016</strain>
    </source>
</reference>
<dbReference type="Proteomes" id="UP000824540">
    <property type="component" value="Unassembled WGS sequence"/>
</dbReference>